<keyword evidence="3" id="KW-0574">Periplasm</keyword>
<dbReference type="AlphaFoldDB" id="A0A432ZB00"/>
<gene>
    <name evidence="7" type="ORF">CWI80_04215</name>
</gene>
<accession>A0A432ZB00</accession>
<keyword evidence="8" id="KW-1185">Reference proteome</keyword>
<dbReference type="InterPro" id="IPR008929">
    <property type="entry name" value="Chondroitin_lyas"/>
</dbReference>
<comment type="caution">
    <text evidence="7">The sequence shown here is derived from an EMBL/GenBank/DDBJ whole genome shotgun (WGS) entry which is preliminary data.</text>
</comment>
<reference evidence="8" key="1">
    <citation type="journal article" date="2018" name="Front. Microbiol.">
        <title>Genome-Based Analysis Reveals the Taxonomy and Diversity of the Family Idiomarinaceae.</title>
        <authorList>
            <person name="Liu Y."/>
            <person name="Lai Q."/>
            <person name="Shao Z."/>
        </authorList>
    </citation>
    <scope>NUCLEOTIDE SEQUENCE [LARGE SCALE GENOMIC DNA]</scope>
    <source>
        <strain evidence="8">c121</strain>
    </source>
</reference>
<proteinExistence type="predicted"/>
<name>A0A432ZB00_9GAMM</name>
<dbReference type="PANTHER" id="PTHR39210">
    <property type="entry name" value="HEPARIN-SULFATE LYASE"/>
    <property type="match status" value="1"/>
</dbReference>
<feature type="domain" description="Heparinase II/III-like C-terminal" evidence="6">
    <location>
        <begin position="480"/>
        <end position="672"/>
    </location>
</feature>
<comment type="subcellular location">
    <subcellularLocation>
        <location evidence="1">Periplasm</location>
    </subcellularLocation>
</comment>
<dbReference type="Gene3D" id="1.50.10.100">
    <property type="entry name" value="Chondroitin AC/alginate lyase"/>
    <property type="match status" value="1"/>
</dbReference>
<organism evidence="7 8">
    <name type="scientific">Pseudidiomarina sediminum</name>
    <dbReference type="NCBI Taxonomy" id="431675"/>
    <lineage>
        <taxon>Bacteria</taxon>
        <taxon>Pseudomonadati</taxon>
        <taxon>Pseudomonadota</taxon>
        <taxon>Gammaproteobacteria</taxon>
        <taxon>Alteromonadales</taxon>
        <taxon>Idiomarinaceae</taxon>
        <taxon>Pseudidiomarina</taxon>
    </lineage>
</organism>
<keyword evidence="4" id="KW-0456">Lyase</keyword>
<dbReference type="STRING" id="1122124.GCA_000423165_00554"/>
<dbReference type="Pfam" id="PF07940">
    <property type="entry name" value="Hepar_II_III_C"/>
    <property type="match status" value="1"/>
</dbReference>
<keyword evidence="2 5" id="KW-0732">Signal</keyword>
<dbReference type="InterPro" id="IPR012480">
    <property type="entry name" value="Hepar_II_III_C"/>
</dbReference>
<dbReference type="RefSeq" id="WP_026861600.1">
    <property type="nucleotide sequence ID" value="NZ_PIQE01000001.1"/>
</dbReference>
<evidence type="ECO:0000256" key="2">
    <source>
        <dbReference type="ARBA" id="ARBA00022729"/>
    </source>
</evidence>
<dbReference type="Proteomes" id="UP000287022">
    <property type="component" value="Unassembled WGS sequence"/>
</dbReference>
<evidence type="ECO:0000313" key="7">
    <source>
        <dbReference type="EMBL" id="RUO74552.1"/>
    </source>
</evidence>
<evidence type="ECO:0000313" key="8">
    <source>
        <dbReference type="Proteomes" id="UP000287022"/>
    </source>
</evidence>
<protein>
    <recommendedName>
        <fullName evidence="6">Heparinase II/III-like C-terminal domain-containing protein</fullName>
    </recommendedName>
</protein>
<evidence type="ECO:0000259" key="6">
    <source>
        <dbReference type="Pfam" id="PF07940"/>
    </source>
</evidence>
<dbReference type="EMBL" id="PIQE01000001">
    <property type="protein sequence ID" value="RUO74552.1"/>
    <property type="molecule type" value="Genomic_DNA"/>
</dbReference>
<dbReference type="PROSITE" id="PS51257">
    <property type="entry name" value="PROKAR_LIPOPROTEIN"/>
    <property type="match status" value="1"/>
</dbReference>
<dbReference type="GO" id="GO:0016829">
    <property type="term" value="F:lyase activity"/>
    <property type="evidence" value="ECO:0007669"/>
    <property type="project" value="UniProtKB-KW"/>
</dbReference>
<evidence type="ECO:0000256" key="5">
    <source>
        <dbReference type="SAM" id="SignalP"/>
    </source>
</evidence>
<dbReference type="GO" id="GO:0042597">
    <property type="term" value="C:periplasmic space"/>
    <property type="evidence" value="ECO:0007669"/>
    <property type="project" value="UniProtKB-SubCell"/>
</dbReference>
<dbReference type="Gene3D" id="2.70.98.70">
    <property type="match status" value="1"/>
</dbReference>
<feature type="chain" id="PRO_5019548007" description="Heparinase II/III-like C-terminal domain-containing protein" evidence="5">
    <location>
        <begin position="32"/>
        <end position="743"/>
    </location>
</feature>
<feature type="signal peptide" evidence="5">
    <location>
        <begin position="1"/>
        <end position="31"/>
    </location>
</feature>
<sequence>MKQWIAKACMAKSSYLLALLVLVGCGSGDSAQQPTPDVTAAVVETVTLSDAPTVVESGAELAVTLTTDKAVGKARTVTIVWRDQNGETRKQSKVSLNVGQRSHHFSLGTAFTDTERFDHVAAVQLVVQQAGHADAVSASFDWYATAPAALLFNSNGFQWQNAEQAKVLIEQGAFQAPRTTFEPWALPTQPTWQEDPYSNNTWLLYYHSLGWLYAYDFEFERSGDKAVLEQLEHYLFDYASKVQRGGSNNYMAWNDHAVAWRMEALSYFYQKYGHARWSNAQLQQMQGYLRDHADELVDLLHDPRYFAHNHSMYHALALYNFSFIAPYESALRGYREEALVRMNELFEEMVNTTSGVSVEQSTTYHFIAMELFIQANQLAHTMTAEPLQELAENLSEMVAFAAHLIYRNGGATALGDTDYQRTIWTERLLRIVEEGAISSAYARHLATQGAEGTPLLANYVADSDGYVIQRPGYAYSRNEVFTFTDFGKKLFSHGHHDAGNVIATDNGDALLIDAGGPYLYNSPKRAYYRSAYAHNTLIVDEQSTFANDAKVLDAACHEEMCYSLGRIDEASYQHWRLVVTQRDGDTPRWSVIDIAMSKAGTSQDYKLVYHFPMDADVTPVAASAQCQTITLASDKAYCVQVAANTALTVTKWQGVDDDNYTQGWVQPGFGKRLPAPVLEFTGTDQQLLAVTELRTAAQANQPMATVQAVNAAAMTYTVELGRYTLLLSDLASAAPAVHVSTHN</sequence>
<evidence type="ECO:0000256" key="4">
    <source>
        <dbReference type="ARBA" id="ARBA00023239"/>
    </source>
</evidence>
<dbReference type="SUPFAM" id="SSF48230">
    <property type="entry name" value="Chondroitin AC/alginate lyase"/>
    <property type="match status" value="1"/>
</dbReference>
<dbReference type="PANTHER" id="PTHR39210:SF1">
    <property type="entry name" value="HEPARIN-SULFATE LYASE"/>
    <property type="match status" value="1"/>
</dbReference>
<evidence type="ECO:0000256" key="1">
    <source>
        <dbReference type="ARBA" id="ARBA00004418"/>
    </source>
</evidence>
<evidence type="ECO:0000256" key="3">
    <source>
        <dbReference type="ARBA" id="ARBA00022764"/>
    </source>
</evidence>